<name>A0A485M4U0_9ZZZZ</name>
<evidence type="ECO:0000256" key="3">
    <source>
        <dbReference type="ARBA" id="ARBA00022692"/>
    </source>
</evidence>
<evidence type="ECO:0000256" key="2">
    <source>
        <dbReference type="ARBA" id="ARBA00022475"/>
    </source>
</evidence>
<dbReference type="AlphaFoldDB" id="A0A485M4U0"/>
<dbReference type="InterPro" id="IPR003400">
    <property type="entry name" value="ExbD"/>
</dbReference>
<dbReference type="PANTHER" id="PTHR30558:SF7">
    <property type="entry name" value="TOL-PAL SYSTEM PROTEIN TOLR"/>
    <property type="match status" value="1"/>
</dbReference>
<keyword evidence="5 6" id="KW-0472">Membrane</keyword>
<proteinExistence type="predicted"/>
<accession>A0A485M4U0</accession>
<evidence type="ECO:0000256" key="1">
    <source>
        <dbReference type="ARBA" id="ARBA00004162"/>
    </source>
</evidence>
<sequence>MVANRPGHGKPVSEINVTPLVDVMLVLLIIFMVSAPMMKEGMKVDLPEAEARALQTQTQDLTITINQDRTLDINGSPIDLARLDVILEQIREQRGVESVYLQADKSIPYGYVVEVMSLIRSTGLTKIGLVTQPPTKK</sequence>
<keyword evidence="2" id="KW-1003">Cell membrane</keyword>
<dbReference type="PANTHER" id="PTHR30558">
    <property type="entry name" value="EXBD MEMBRANE COMPONENT OF PMF-DRIVEN MACROMOLECULE IMPORT SYSTEM"/>
    <property type="match status" value="1"/>
</dbReference>
<evidence type="ECO:0000313" key="7">
    <source>
        <dbReference type="EMBL" id="VFU17249.1"/>
    </source>
</evidence>
<dbReference type="Gene3D" id="3.30.420.270">
    <property type="match status" value="1"/>
</dbReference>
<dbReference type="Pfam" id="PF02472">
    <property type="entry name" value="ExbD"/>
    <property type="match status" value="1"/>
</dbReference>
<keyword evidence="3 6" id="KW-0812">Transmembrane</keyword>
<protein>
    <submittedName>
        <fullName evidence="7">Biopolymer transport protein ExbD</fullName>
    </submittedName>
</protein>
<comment type="subcellular location">
    <subcellularLocation>
        <location evidence="1">Cell membrane</location>
        <topology evidence="1">Single-pass membrane protein</topology>
    </subcellularLocation>
</comment>
<organism evidence="7">
    <name type="scientific">anaerobic digester metagenome</name>
    <dbReference type="NCBI Taxonomy" id="1263854"/>
    <lineage>
        <taxon>unclassified sequences</taxon>
        <taxon>metagenomes</taxon>
        <taxon>ecological metagenomes</taxon>
    </lineage>
</organism>
<reference evidence="7" key="1">
    <citation type="submission" date="2019-03" db="EMBL/GenBank/DDBJ databases">
        <authorList>
            <person name="Hao L."/>
        </authorList>
    </citation>
    <scope>NUCLEOTIDE SEQUENCE</scope>
</reference>
<dbReference type="GO" id="GO:0022857">
    <property type="term" value="F:transmembrane transporter activity"/>
    <property type="evidence" value="ECO:0007669"/>
    <property type="project" value="InterPro"/>
</dbReference>
<evidence type="ECO:0000256" key="6">
    <source>
        <dbReference type="SAM" id="Phobius"/>
    </source>
</evidence>
<gene>
    <name evidence="7" type="primary">exbD</name>
    <name evidence="7" type="ORF">SCFA_640025</name>
</gene>
<feature type="transmembrane region" description="Helical" evidence="6">
    <location>
        <begin position="20"/>
        <end position="38"/>
    </location>
</feature>
<dbReference type="GO" id="GO:0005886">
    <property type="term" value="C:plasma membrane"/>
    <property type="evidence" value="ECO:0007669"/>
    <property type="project" value="UniProtKB-SubCell"/>
</dbReference>
<dbReference type="EMBL" id="CAADRM010000130">
    <property type="protein sequence ID" value="VFU17249.1"/>
    <property type="molecule type" value="Genomic_DNA"/>
</dbReference>
<evidence type="ECO:0000256" key="5">
    <source>
        <dbReference type="ARBA" id="ARBA00023136"/>
    </source>
</evidence>
<evidence type="ECO:0000256" key="4">
    <source>
        <dbReference type="ARBA" id="ARBA00022989"/>
    </source>
</evidence>
<keyword evidence="4 6" id="KW-1133">Transmembrane helix</keyword>